<dbReference type="InterPro" id="IPR036890">
    <property type="entry name" value="HATPase_C_sf"/>
</dbReference>
<comment type="subcellular location">
    <subcellularLocation>
        <location evidence="2">Cell membrane</location>
    </subcellularLocation>
</comment>
<feature type="transmembrane region" description="Helical" evidence="11">
    <location>
        <begin position="186"/>
        <end position="206"/>
    </location>
</feature>
<evidence type="ECO:0000256" key="5">
    <source>
        <dbReference type="ARBA" id="ARBA00022679"/>
    </source>
</evidence>
<dbReference type="PROSITE" id="PS50885">
    <property type="entry name" value="HAMP"/>
    <property type="match status" value="1"/>
</dbReference>
<dbReference type="InterPro" id="IPR004358">
    <property type="entry name" value="Sig_transdc_His_kin-like_C"/>
</dbReference>
<evidence type="ECO:0000256" key="4">
    <source>
        <dbReference type="ARBA" id="ARBA00022553"/>
    </source>
</evidence>
<dbReference type="Gene3D" id="6.10.340.10">
    <property type="match status" value="1"/>
</dbReference>
<evidence type="ECO:0000256" key="1">
    <source>
        <dbReference type="ARBA" id="ARBA00000085"/>
    </source>
</evidence>
<keyword evidence="14" id="KW-0067">ATP-binding</keyword>
<protein>
    <recommendedName>
        <fullName evidence="3">histidine kinase</fullName>
        <ecNumber evidence="3">2.7.13.3</ecNumber>
    </recommendedName>
</protein>
<accession>A0ABW2Q992</accession>
<dbReference type="InterPro" id="IPR003660">
    <property type="entry name" value="HAMP_dom"/>
</dbReference>
<feature type="domain" description="HAMP" evidence="13">
    <location>
        <begin position="207"/>
        <end position="260"/>
    </location>
</feature>
<keyword evidence="8 11" id="KW-1133">Transmembrane helix</keyword>
<dbReference type="EMBL" id="JBHTCQ010000001">
    <property type="protein sequence ID" value="MFC7404512.1"/>
    <property type="molecule type" value="Genomic_DNA"/>
</dbReference>
<evidence type="ECO:0000256" key="11">
    <source>
        <dbReference type="SAM" id="Phobius"/>
    </source>
</evidence>
<dbReference type="InterPro" id="IPR003661">
    <property type="entry name" value="HisK_dim/P_dom"/>
</dbReference>
<comment type="caution">
    <text evidence="14">The sequence shown here is derived from an EMBL/GenBank/DDBJ whole genome shotgun (WGS) entry which is preliminary data.</text>
</comment>
<dbReference type="PANTHER" id="PTHR45436">
    <property type="entry name" value="SENSOR HISTIDINE KINASE YKOH"/>
    <property type="match status" value="1"/>
</dbReference>
<dbReference type="SMART" id="SM00387">
    <property type="entry name" value="HATPase_c"/>
    <property type="match status" value="1"/>
</dbReference>
<feature type="domain" description="Histidine kinase" evidence="12">
    <location>
        <begin position="275"/>
        <end position="497"/>
    </location>
</feature>
<evidence type="ECO:0000256" key="9">
    <source>
        <dbReference type="ARBA" id="ARBA00023012"/>
    </source>
</evidence>
<dbReference type="PANTHER" id="PTHR45436:SF5">
    <property type="entry name" value="SENSOR HISTIDINE KINASE TRCS"/>
    <property type="match status" value="1"/>
</dbReference>
<dbReference type="Pfam" id="PF00512">
    <property type="entry name" value="HisKA"/>
    <property type="match status" value="1"/>
</dbReference>
<dbReference type="CDD" id="cd06225">
    <property type="entry name" value="HAMP"/>
    <property type="match status" value="1"/>
</dbReference>
<dbReference type="GO" id="GO:0005524">
    <property type="term" value="F:ATP binding"/>
    <property type="evidence" value="ECO:0007669"/>
    <property type="project" value="UniProtKB-KW"/>
</dbReference>
<dbReference type="InterPro" id="IPR003594">
    <property type="entry name" value="HATPase_dom"/>
</dbReference>
<reference evidence="15" key="1">
    <citation type="journal article" date="2019" name="Int. J. Syst. Evol. Microbiol.">
        <title>The Global Catalogue of Microorganisms (GCM) 10K type strain sequencing project: providing services to taxonomists for standard genome sequencing and annotation.</title>
        <authorList>
            <consortium name="The Broad Institute Genomics Platform"/>
            <consortium name="The Broad Institute Genome Sequencing Center for Infectious Disease"/>
            <person name="Wu L."/>
            <person name="Ma J."/>
        </authorList>
    </citation>
    <scope>NUCLEOTIDE SEQUENCE [LARGE SCALE GENOMIC DNA]</scope>
    <source>
        <strain evidence="15">JCM 1490</strain>
    </source>
</reference>
<feature type="transmembrane region" description="Helical" evidence="11">
    <location>
        <begin position="29"/>
        <end position="52"/>
    </location>
</feature>
<sequence length="511" mass="52888">MTSPTAERRPGPLARLHARWRTVPLSVRLVAIITVLLLVGVAAAGTATTTLLRANLVRQVDDQLAASAQELGQRTVDQLTDSRPGASVLPSQYYVRVQVEGVAAHEIVSDVTAARAGRPVVGDVDVDQLASTGPIGPETVPGDGPTAWRAVTLPLNEVRGGPVVGGVTVALPLSGVEQTMKATTRLVLLSAVVIVGVGALLAWGAVRRSLRPLREIEATAGAIAAGDLSRRVPALPPSTEVGSLAGSLNTMLSQIERSFDARAASEERMRRFVSDASHELRTPLSTIRGYGELYRMGGVPPDDVPRALGRVEAEATRMGNLVEDLLQLARLDEGRPLNLTDVDLRTVAEDAASDTRAQAPDRAVSVVTLDGAGPDSGTPVVVRADADRVRQIVANLAGNVLRHTPAGSPLELAVGMIDPGWAQLEVRDHGPGIPEGDAARVFERFYRSDPSRARVSGGSGLGLAIVASVVGAHGGAVRVTQTPGGGATVQVALPVSGPLTAPGSPAGPSPG</sequence>
<keyword evidence="6 11" id="KW-0812">Transmembrane</keyword>
<dbReference type="SMART" id="SM00388">
    <property type="entry name" value="HisKA"/>
    <property type="match status" value="1"/>
</dbReference>
<dbReference type="CDD" id="cd00075">
    <property type="entry name" value="HATPase"/>
    <property type="match status" value="1"/>
</dbReference>
<dbReference type="Proteomes" id="UP001596455">
    <property type="component" value="Unassembled WGS sequence"/>
</dbReference>
<evidence type="ECO:0000256" key="10">
    <source>
        <dbReference type="ARBA" id="ARBA00023136"/>
    </source>
</evidence>
<evidence type="ECO:0000313" key="14">
    <source>
        <dbReference type="EMBL" id="MFC7404512.1"/>
    </source>
</evidence>
<evidence type="ECO:0000256" key="8">
    <source>
        <dbReference type="ARBA" id="ARBA00022989"/>
    </source>
</evidence>
<keyword evidence="15" id="KW-1185">Reference proteome</keyword>
<dbReference type="SUPFAM" id="SSF55874">
    <property type="entry name" value="ATPase domain of HSP90 chaperone/DNA topoisomerase II/histidine kinase"/>
    <property type="match status" value="1"/>
</dbReference>
<keyword evidence="7" id="KW-0418">Kinase</keyword>
<dbReference type="Gene3D" id="3.30.565.10">
    <property type="entry name" value="Histidine kinase-like ATPase, C-terminal domain"/>
    <property type="match status" value="1"/>
</dbReference>
<dbReference type="Gene3D" id="1.10.287.130">
    <property type="match status" value="1"/>
</dbReference>
<dbReference type="PROSITE" id="PS50109">
    <property type="entry name" value="HIS_KIN"/>
    <property type="match status" value="1"/>
</dbReference>
<evidence type="ECO:0000256" key="6">
    <source>
        <dbReference type="ARBA" id="ARBA00022692"/>
    </source>
</evidence>
<dbReference type="PRINTS" id="PR00344">
    <property type="entry name" value="BCTRLSENSOR"/>
</dbReference>
<evidence type="ECO:0000256" key="2">
    <source>
        <dbReference type="ARBA" id="ARBA00004236"/>
    </source>
</evidence>
<dbReference type="InterPro" id="IPR036097">
    <property type="entry name" value="HisK_dim/P_sf"/>
</dbReference>
<evidence type="ECO:0000259" key="13">
    <source>
        <dbReference type="PROSITE" id="PS50885"/>
    </source>
</evidence>
<dbReference type="InterPro" id="IPR005467">
    <property type="entry name" value="His_kinase_dom"/>
</dbReference>
<dbReference type="SUPFAM" id="SSF47384">
    <property type="entry name" value="Homodimeric domain of signal transducing histidine kinase"/>
    <property type="match status" value="1"/>
</dbReference>
<evidence type="ECO:0000256" key="7">
    <source>
        <dbReference type="ARBA" id="ARBA00022777"/>
    </source>
</evidence>
<keyword evidence="5" id="KW-0808">Transferase</keyword>
<dbReference type="Pfam" id="PF00672">
    <property type="entry name" value="HAMP"/>
    <property type="match status" value="1"/>
</dbReference>
<dbReference type="RefSeq" id="WP_382391975.1">
    <property type="nucleotide sequence ID" value="NZ_JBHTCQ010000001.1"/>
</dbReference>
<dbReference type="InterPro" id="IPR050428">
    <property type="entry name" value="TCS_sensor_his_kinase"/>
</dbReference>
<evidence type="ECO:0000256" key="3">
    <source>
        <dbReference type="ARBA" id="ARBA00012438"/>
    </source>
</evidence>
<keyword evidence="10 11" id="KW-0472">Membrane</keyword>
<proteinExistence type="predicted"/>
<organism evidence="14 15">
    <name type="scientific">Georgenia alba</name>
    <dbReference type="NCBI Taxonomy" id="2233858"/>
    <lineage>
        <taxon>Bacteria</taxon>
        <taxon>Bacillati</taxon>
        <taxon>Actinomycetota</taxon>
        <taxon>Actinomycetes</taxon>
        <taxon>Micrococcales</taxon>
        <taxon>Bogoriellaceae</taxon>
        <taxon>Georgenia</taxon>
    </lineage>
</organism>
<dbReference type="EC" id="2.7.13.3" evidence="3"/>
<dbReference type="SUPFAM" id="SSF158472">
    <property type="entry name" value="HAMP domain-like"/>
    <property type="match status" value="1"/>
</dbReference>
<evidence type="ECO:0000313" key="15">
    <source>
        <dbReference type="Proteomes" id="UP001596455"/>
    </source>
</evidence>
<dbReference type="Pfam" id="PF02518">
    <property type="entry name" value="HATPase_c"/>
    <property type="match status" value="1"/>
</dbReference>
<gene>
    <name evidence="14" type="ORF">ACFQQL_05285</name>
</gene>
<dbReference type="SMART" id="SM00304">
    <property type="entry name" value="HAMP"/>
    <property type="match status" value="1"/>
</dbReference>
<keyword evidence="14" id="KW-0547">Nucleotide-binding</keyword>
<comment type="catalytic activity">
    <reaction evidence="1">
        <text>ATP + protein L-histidine = ADP + protein N-phospho-L-histidine.</text>
        <dbReference type="EC" id="2.7.13.3"/>
    </reaction>
</comment>
<name>A0ABW2Q992_9MICO</name>
<keyword evidence="9" id="KW-0902">Two-component regulatory system</keyword>
<dbReference type="CDD" id="cd00082">
    <property type="entry name" value="HisKA"/>
    <property type="match status" value="1"/>
</dbReference>
<keyword evidence="4" id="KW-0597">Phosphoprotein</keyword>
<evidence type="ECO:0000259" key="12">
    <source>
        <dbReference type="PROSITE" id="PS50109"/>
    </source>
</evidence>